<protein>
    <recommendedName>
        <fullName evidence="3">DUF7588 domain-containing protein</fullName>
    </recommendedName>
</protein>
<dbReference type="PANTHER" id="PTHR47599:SF4">
    <property type="entry name" value="POLYPROTEIN"/>
    <property type="match status" value="1"/>
</dbReference>
<sequence length="610" mass="70317">MMNKLFRSNSTSNIASRSSTLPEIPQEVGIINFEENELSDVDLKLGEWNIPKVSTSEIYKSSWNLKTVFKTDYHVRTIELVYGINKEYETCYLFNPVTIKAQRKKGHNILHIGLVQVGVKPLIRLGLNSSILLALRDTRHIRFNDSLLGTIETSLSSGPVHFDCFPDFTVHLHDLHVIKALTLNIKTHGTLMTLAPYPRSRQDLGVELQGVKTRSQVSTPCYIAKQDSVVDQDDDNSRKTPSPSKTDIEDLYQYKDQEPPVNHEIMALKKDFTPDLVALGKEFDSERNKVKREAYRANHTLEQKKEVLAKWQEFMKEISDHIPFFEYFENHFEWHKKSCVITKTNWTKEDTKEVVRSNHPPQDAITFKYKGKDILGTPFRIPSEEEKLAKKVIEQNNYTNQCLGVTGRQLDMVEEKMENKDVLQPGNPTLEIVNQKLEELVKKEPVTPSSRKATQLNVLSKQEELLLDHIEQISDPEVIAQKLSALHATLVRETSKPEPRIRERKIDLENIYDRFFKAKKKEVTVNDLQKEIKETKFEVRNLKQELTILKVTLQLTELILGITTFFDQRIKTLESTSHQGNEEGPLSQNPLDDDEETVKLTANMVQDEEQ</sequence>
<evidence type="ECO:0000256" key="1">
    <source>
        <dbReference type="SAM" id="Coils"/>
    </source>
</evidence>
<dbReference type="Pfam" id="PF24496">
    <property type="entry name" value="DUF7588"/>
    <property type="match status" value="1"/>
</dbReference>
<dbReference type="InterPro" id="IPR028919">
    <property type="entry name" value="Viral_movement"/>
</dbReference>
<dbReference type="InterPro" id="IPR051596">
    <property type="entry name" value="Caulimoviridae_Movement"/>
</dbReference>
<dbReference type="PANTHER" id="PTHR47599">
    <property type="entry name" value="CELL-TO-CELL MOVEMENT PROTEIN"/>
    <property type="match status" value="1"/>
</dbReference>
<dbReference type="EMBL" id="JAZDWU010000003">
    <property type="protein sequence ID" value="KAL0008795.1"/>
    <property type="molecule type" value="Genomic_DNA"/>
</dbReference>
<dbReference type="AlphaFoldDB" id="A0AAW2DHP9"/>
<evidence type="ECO:0000259" key="3">
    <source>
        <dbReference type="Pfam" id="PF24496"/>
    </source>
</evidence>
<dbReference type="InterPro" id="IPR056010">
    <property type="entry name" value="DUF7588"/>
</dbReference>
<evidence type="ECO:0000313" key="5">
    <source>
        <dbReference type="Proteomes" id="UP001459277"/>
    </source>
</evidence>
<organism evidence="4 5">
    <name type="scientific">Lithocarpus litseifolius</name>
    <dbReference type="NCBI Taxonomy" id="425828"/>
    <lineage>
        <taxon>Eukaryota</taxon>
        <taxon>Viridiplantae</taxon>
        <taxon>Streptophyta</taxon>
        <taxon>Embryophyta</taxon>
        <taxon>Tracheophyta</taxon>
        <taxon>Spermatophyta</taxon>
        <taxon>Magnoliopsida</taxon>
        <taxon>eudicotyledons</taxon>
        <taxon>Gunneridae</taxon>
        <taxon>Pentapetalae</taxon>
        <taxon>rosids</taxon>
        <taxon>fabids</taxon>
        <taxon>Fagales</taxon>
        <taxon>Fagaceae</taxon>
        <taxon>Lithocarpus</taxon>
    </lineage>
</organism>
<feature type="domain" description="DUF7588" evidence="3">
    <location>
        <begin position="279"/>
        <end position="338"/>
    </location>
</feature>
<dbReference type="Pfam" id="PF01107">
    <property type="entry name" value="MP"/>
    <property type="match status" value="1"/>
</dbReference>
<feature type="coiled-coil region" evidence="1">
    <location>
        <begin position="518"/>
        <end position="552"/>
    </location>
</feature>
<evidence type="ECO:0000256" key="2">
    <source>
        <dbReference type="SAM" id="MobiDB-lite"/>
    </source>
</evidence>
<keyword evidence="5" id="KW-1185">Reference proteome</keyword>
<keyword evidence="1" id="KW-0175">Coiled coil</keyword>
<feature type="region of interest" description="Disordered" evidence="2">
    <location>
        <begin position="228"/>
        <end position="247"/>
    </location>
</feature>
<dbReference type="Proteomes" id="UP001459277">
    <property type="component" value="Unassembled WGS sequence"/>
</dbReference>
<name>A0AAW2DHP9_9ROSI</name>
<feature type="region of interest" description="Disordered" evidence="2">
    <location>
        <begin position="576"/>
        <end position="610"/>
    </location>
</feature>
<gene>
    <name evidence="4" type="ORF">SO802_010297</name>
</gene>
<accession>A0AAW2DHP9</accession>
<reference evidence="4 5" key="1">
    <citation type="submission" date="2024-01" db="EMBL/GenBank/DDBJ databases">
        <title>A telomere-to-telomere, gap-free genome of sweet tea (Lithocarpus litseifolius).</title>
        <authorList>
            <person name="Zhou J."/>
        </authorList>
    </citation>
    <scope>NUCLEOTIDE SEQUENCE [LARGE SCALE GENOMIC DNA]</scope>
    <source>
        <strain evidence="4">Zhou-2022a</strain>
        <tissue evidence="4">Leaf</tissue>
    </source>
</reference>
<comment type="caution">
    <text evidence="4">The sequence shown here is derived from an EMBL/GenBank/DDBJ whole genome shotgun (WGS) entry which is preliminary data.</text>
</comment>
<proteinExistence type="predicted"/>
<evidence type="ECO:0000313" key="4">
    <source>
        <dbReference type="EMBL" id="KAL0008795.1"/>
    </source>
</evidence>